<dbReference type="Gene3D" id="3.10.110.10">
    <property type="entry name" value="Ubiquitin Conjugating Enzyme"/>
    <property type="match status" value="1"/>
</dbReference>
<dbReference type="InterPro" id="IPR006575">
    <property type="entry name" value="RWD_dom"/>
</dbReference>
<organism evidence="2 3">
    <name type="scientific">Acanthochromis polyacanthus</name>
    <name type="common">spiny chromis</name>
    <dbReference type="NCBI Taxonomy" id="80966"/>
    <lineage>
        <taxon>Eukaryota</taxon>
        <taxon>Metazoa</taxon>
        <taxon>Chordata</taxon>
        <taxon>Craniata</taxon>
        <taxon>Vertebrata</taxon>
        <taxon>Euteleostomi</taxon>
        <taxon>Actinopterygii</taxon>
        <taxon>Neopterygii</taxon>
        <taxon>Teleostei</taxon>
        <taxon>Neoteleostei</taxon>
        <taxon>Acanthomorphata</taxon>
        <taxon>Ovalentaria</taxon>
        <taxon>Pomacentridae</taxon>
        <taxon>Acanthochromis</taxon>
    </lineage>
</organism>
<dbReference type="Proteomes" id="UP000257200">
    <property type="component" value="Unplaced"/>
</dbReference>
<dbReference type="STRING" id="80966.ENSAPOP00000012330"/>
<protein>
    <recommendedName>
        <fullName evidence="1">RWD domain-containing protein</fullName>
    </recommendedName>
</protein>
<accession>A0A3Q1G1V3</accession>
<reference evidence="2" key="1">
    <citation type="submission" date="2025-08" db="UniProtKB">
        <authorList>
            <consortium name="Ensembl"/>
        </authorList>
    </citation>
    <scope>IDENTIFICATION</scope>
</reference>
<dbReference type="InterPro" id="IPR016135">
    <property type="entry name" value="UBQ-conjugating_enzyme/RWD"/>
</dbReference>
<dbReference type="Ensembl" id="ENSAPOT00000031966.1">
    <property type="protein sequence ID" value="ENSAPOP00000012330.1"/>
    <property type="gene ID" value="ENSAPOG00000014994.1"/>
</dbReference>
<dbReference type="Pfam" id="PF05773">
    <property type="entry name" value="RWD"/>
    <property type="match status" value="1"/>
</dbReference>
<evidence type="ECO:0000313" key="3">
    <source>
        <dbReference type="Proteomes" id="UP000257200"/>
    </source>
</evidence>
<evidence type="ECO:0000259" key="1">
    <source>
        <dbReference type="Pfam" id="PF05773"/>
    </source>
</evidence>
<sequence>MNTDLEEQEDELLALQSIFDSEEFVRDESKSAGEIRVSVELPADFNVVLKEGKKDNNYRVLNMLCG</sequence>
<dbReference type="GeneTree" id="ENSGT00940000178727"/>
<reference evidence="2" key="2">
    <citation type="submission" date="2025-09" db="UniProtKB">
        <authorList>
            <consortium name="Ensembl"/>
        </authorList>
    </citation>
    <scope>IDENTIFICATION</scope>
</reference>
<feature type="domain" description="RWD" evidence="1">
    <location>
        <begin position="6"/>
        <end position="44"/>
    </location>
</feature>
<proteinExistence type="predicted"/>
<dbReference type="SUPFAM" id="SSF54495">
    <property type="entry name" value="UBC-like"/>
    <property type="match status" value="1"/>
</dbReference>
<dbReference type="InParanoid" id="A0A3Q1G1V3"/>
<dbReference type="AlphaFoldDB" id="A0A3Q1G1V3"/>
<keyword evidence="3" id="KW-1185">Reference proteome</keyword>
<name>A0A3Q1G1V3_9TELE</name>
<evidence type="ECO:0000313" key="2">
    <source>
        <dbReference type="Ensembl" id="ENSAPOP00000012330.1"/>
    </source>
</evidence>